<comment type="caution">
    <text evidence="2">The sequence shown here is derived from an EMBL/GenBank/DDBJ whole genome shotgun (WGS) entry which is preliminary data.</text>
</comment>
<dbReference type="PROSITE" id="PS51257">
    <property type="entry name" value="PROKAR_LIPOPROTEIN"/>
    <property type="match status" value="1"/>
</dbReference>
<feature type="region of interest" description="Disordered" evidence="1">
    <location>
        <begin position="82"/>
        <end position="112"/>
    </location>
</feature>
<evidence type="ECO:0008006" key="4">
    <source>
        <dbReference type="Google" id="ProtNLM"/>
    </source>
</evidence>
<evidence type="ECO:0000256" key="1">
    <source>
        <dbReference type="SAM" id="MobiDB-lite"/>
    </source>
</evidence>
<dbReference type="RefSeq" id="WP_107271935.1">
    <property type="nucleotide sequence ID" value="NZ_PYMA01000005.1"/>
</dbReference>
<dbReference type="Proteomes" id="UP000241771">
    <property type="component" value="Unassembled WGS sequence"/>
</dbReference>
<evidence type="ECO:0000313" key="3">
    <source>
        <dbReference type="Proteomes" id="UP000241771"/>
    </source>
</evidence>
<evidence type="ECO:0000313" key="2">
    <source>
        <dbReference type="EMBL" id="PSW19816.1"/>
    </source>
</evidence>
<name>A0A2T3NU51_9GAMM</name>
<proteinExistence type="predicted"/>
<protein>
    <recommendedName>
        <fullName evidence="4">Glycine zipper domain-containing protein</fullName>
    </recommendedName>
</protein>
<dbReference type="AlphaFoldDB" id="A0A2T3NU51"/>
<feature type="compositionally biased region" description="Polar residues" evidence="1">
    <location>
        <begin position="91"/>
        <end position="109"/>
    </location>
</feature>
<reference evidence="2 3" key="1">
    <citation type="submission" date="2018-01" db="EMBL/GenBank/DDBJ databases">
        <title>Whole genome sequencing of Histamine producing bacteria.</title>
        <authorList>
            <person name="Butler K."/>
        </authorList>
    </citation>
    <scope>NUCLEOTIDE SEQUENCE [LARGE SCALE GENOMIC DNA]</scope>
    <source>
        <strain evidence="2 3">DSM 100436</strain>
    </source>
</reference>
<keyword evidence="3" id="KW-1185">Reference proteome</keyword>
<accession>A0A2T3NU51</accession>
<organism evidence="2 3">
    <name type="scientific">Photobacterium sanctipauli</name>
    <dbReference type="NCBI Taxonomy" id="1342794"/>
    <lineage>
        <taxon>Bacteria</taxon>
        <taxon>Pseudomonadati</taxon>
        <taxon>Pseudomonadota</taxon>
        <taxon>Gammaproteobacteria</taxon>
        <taxon>Vibrionales</taxon>
        <taxon>Vibrionaceae</taxon>
        <taxon>Photobacterium</taxon>
    </lineage>
</organism>
<sequence length="261" mass="27083">MNSFGKASIVSVIGLTLLTGCVNPGEDDANAATKQGAVGGALLGLTLGALTGDAELAAQGAIAGGVAGGVAGASVDIENNRNNIRHDSRNDSLAQIGNNSGSADSSKPQSWDKLDNFTGNWNVSIWSGVTSEAVTGTANATGSLAKTTEASLKINNLQVEGASQSLELTANFAYTPEAGYTLSLNNNANNIPVEFAGEFQQGMNRYNFYPTNAQAGIFKNIDSSTVRLELGFAGTNIVMIDAYGQVNGQEEKLQTYRFTKS</sequence>
<dbReference type="EMBL" id="PYMA01000005">
    <property type="protein sequence ID" value="PSW19816.1"/>
    <property type="molecule type" value="Genomic_DNA"/>
</dbReference>
<gene>
    <name evidence="2" type="ORF">C9I98_10145</name>
</gene>